<feature type="compositionally biased region" description="Polar residues" evidence="1">
    <location>
        <begin position="456"/>
        <end position="471"/>
    </location>
</feature>
<name>A0A4Y7QL58_9AGAM</name>
<evidence type="ECO:0000259" key="2">
    <source>
        <dbReference type="PROSITE" id="PS51159"/>
    </source>
</evidence>
<dbReference type="InterPro" id="IPR050782">
    <property type="entry name" value="PP1_regulatory_subunit_3"/>
</dbReference>
<dbReference type="GO" id="GO:0008157">
    <property type="term" value="F:protein phosphatase 1 binding"/>
    <property type="evidence" value="ECO:0007669"/>
    <property type="project" value="TreeGrafter"/>
</dbReference>
<sequence>MPYVMPTPPSPEDQRLDLPPLRLKSKYRRTRSANATFSDERGPGSFVPLPHLPRRKPIGEKKPMFHFNEQDSDSSDEFQPSTSMNSLGLTVDTTNLPSNAPPRQPTPPLNIEPSSLPFPLKGSPLQSPAPPSPISPETASPLPRTPSTPVILLANGKPLKPSLKSSHSTPNIPGLRIHTRAQSEPSTPSNGPKNVHFAEKDALQSVRLYDKSGKPASLSKAAGEETETETEYDSSNPAAGSTSSYPFPVLPAGMDLTFELQPEHTSPVPAIDPPEYANVHLETLVLPRGSPPVLRGSVVVRNIAFAKEVAVRFTLDDWQTTSEVTCKHVASLPSLPPPFREPSTPGDLAAVGSLKKPDAWDRFSFLVKLEDFGRKLTERTLYLVVRYTVPGVGDWWDNNSLNNYKVSFQPLKQVPREPSSPVTSHSQQRTFSAPSTLKGTPTTGSVLQEPALAHPSSPTAQSVPSLPNLTLPTPRARFDTEPSRSSPPIRTNSSPYPSSLAMKYAATLTSSRHSLPSKLSLLNYAAPATPPLTPPHSRSPTSTTLHDLSEHEETPQTQMGMVGGHPATVPRPALSWPSAPSTASSSPASSPALSSLPSLPSPSESEKQKAKEIVSTPTSSLASDSSYAAFVKQWCFAQSPTPNGNIPRAQQVVPENTWLGMEPNGMYGHAPFGIRSDSPMLASM</sequence>
<feature type="compositionally biased region" description="Polar residues" evidence="1">
    <location>
        <begin position="180"/>
        <end position="192"/>
    </location>
</feature>
<accession>A0A4Y7QL58</accession>
<dbReference type="PANTHER" id="PTHR12307">
    <property type="entry name" value="PROTEIN PHOSPHATASE 1 REGULATORY SUBUNIT"/>
    <property type="match status" value="1"/>
</dbReference>
<dbReference type="GO" id="GO:2001069">
    <property type="term" value="F:glycogen binding"/>
    <property type="evidence" value="ECO:0007669"/>
    <property type="project" value="TreeGrafter"/>
</dbReference>
<feature type="region of interest" description="Disordered" evidence="1">
    <location>
        <begin position="526"/>
        <end position="619"/>
    </location>
</feature>
<evidence type="ECO:0000256" key="1">
    <source>
        <dbReference type="SAM" id="MobiDB-lite"/>
    </source>
</evidence>
<dbReference type="PANTHER" id="PTHR12307:SF36">
    <property type="entry name" value="GLYCOGEN-BINDING SUBUNIT 76A"/>
    <property type="match status" value="1"/>
</dbReference>
<reference evidence="3 4" key="1">
    <citation type="submission" date="2018-06" db="EMBL/GenBank/DDBJ databases">
        <title>A transcriptomic atlas of mushroom development highlights an independent origin of complex multicellularity.</title>
        <authorList>
            <consortium name="DOE Joint Genome Institute"/>
            <person name="Krizsan K."/>
            <person name="Almasi E."/>
            <person name="Merenyi Z."/>
            <person name="Sahu N."/>
            <person name="Viragh M."/>
            <person name="Koszo T."/>
            <person name="Mondo S."/>
            <person name="Kiss B."/>
            <person name="Balint B."/>
            <person name="Kues U."/>
            <person name="Barry K."/>
            <person name="Hegedus J.C."/>
            <person name="Henrissat B."/>
            <person name="Johnson J."/>
            <person name="Lipzen A."/>
            <person name="Ohm R."/>
            <person name="Nagy I."/>
            <person name="Pangilinan J."/>
            <person name="Yan J."/>
            <person name="Xiong Y."/>
            <person name="Grigoriev I.V."/>
            <person name="Hibbett D.S."/>
            <person name="Nagy L.G."/>
        </authorList>
    </citation>
    <scope>NUCLEOTIDE SEQUENCE [LARGE SCALE GENOMIC DNA]</scope>
    <source>
        <strain evidence="3 4">SZMC22713</strain>
    </source>
</reference>
<feature type="compositionally biased region" description="Polar residues" evidence="1">
    <location>
        <begin position="420"/>
        <end position="446"/>
    </location>
</feature>
<dbReference type="InterPro" id="IPR038175">
    <property type="entry name" value="CBM21_dom_sf"/>
</dbReference>
<dbReference type="GO" id="GO:0000164">
    <property type="term" value="C:protein phosphatase type 1 complex"/>
    <property type="evidence" value="ECO:0007669"/>
    <property type="project" value="TreeGrafter"/>
</dbReference>
<gene>
    <name evidence="3" type="ORF">BD410DRAFT_344783</name>
</gene>
<dbReference type="Pfam" id="PF03370">
    <property type="entry name" value="CBM_21"/>
    <property type="match status" value="1"/>
</dbReference>
<dbReference type="EMBL" id="ML170158">
    <property type="protein sequence ID" value="TDL28106.1"/>
    <property type="molecule type" value="Genomic_DNA"/>
</dbReference>
<dbReference type="GO" id="GO:0005979">
    <property type="term" value="P:regulation of glycogen biosynthetic process"/>
    <property type="evidence" value="ECO:0007669"/>
    <property type="project" value="TreeGrafter"/>
</dbReference>
<feature type="compositionally biased region" description="Polar residues" evidence="1">
    <location>
        <begin position="77"/>
        <end position="98"/>
    </location>
</feature>
<dbReference type="AlphaFoldDB" id="A0A4Y7QL58"/>
<feature type="compositionally biased region" description="Polar residues" evidence="1">
    <location>
        <begin position="483"/>
        <end position="497"/>
    </location>
</feature>
<dbReference type="PROSITE" id="PS51159">
    <property type="entry name" value="CBM21"/>
    <property type="match status" value="1"/>
</dbReference>
<dbReference type="Gene3D" id="2.60.40.2440">
    <property type="entry name" value="Carbohydrate binding type-21 domain"/>
    <property type="match status" value="1"/>
</dbReference>
<feature type="compositionally biased region" description="Polar residues" evidence="1">
    <location>
        <begin position="233"/>
        <end position="245"/>
    </location>
</feature>
<feature type="compositionally biased region" description="Low complexity" evidence="1">
    <location>
        <begin position="535"/>
        <end position="546"/>
    </location>
</feature>
<feature type="domain" description="CBM21" evidence="2">
    <location>
        <begin position="271"/>
        <end position="407"/>
    </location>
</feature>
<dbReference type="STRING" id="50990.A0A4Y7QL58"/>
<protein>
    <recommendedName>
        <fullName evidence="2">CBM21 domain-containing protein</fullName>
    </recommendedName>
</protein>
<dbReference type="VEuPathDB" id="FungiDB:BD410DRAFT_344783"/>
<proteinExistence type="predicted"/>
<feature type="region of interest" description="Disordered" evidence="1">
    <location>
        <begin position="413"/>
        <end position="497"/>
    </location>
</feature>
<feature type="compositionally biased region" description="Pro residues" evidence="1">
    <location>
        <begin position="1"/>
        <end position="11"/>
    </location>
</feature>
<dbReference type="OrthoDB" id="1881at2759"/>
<organism evidence="3 4">
    <name type="scientific">Rickenella mellea</name>
    <dbReference type="NCBI Taxonomy" id="50990"/>
    <lineage>
        <taxon>Eukaryota</taxon>
        <taxon>Fungi</taxon>
        <taxon>Dikarya</taxon>
        <taxon>Basidiomycota</taxon>
        <taxon>Agaricomycotina</taxon>
        <taxon>Agaricomycetes</taxon>
        <taxon>Hymenochaetales</taxon>
        <taxon>Rickenellaceae</taxon>
        <taxon>Rickenella</taxon>
    </lineage>
</organism>
<feature type="compositionally biased region" description="Pro residues" evidence="1">
    <location>
        <begin position="99"/>
        <end position="110"/>
    </location>
</feature>
<feature type="compositionally biased region" description="Low complexity" evidence="1">
    <location>
        <begin position="572"/>
        <end position="603"/>
    </location>
</feature>
<dbReference type="Proteomes" id="UP000294933">
    <property type="component" value="Unassembled WGS sequence"/>
</dbReference>
<evidence type="ECO:0000313" key="3">
    <source>
        <dbReference type="EMBL" id="TDL28106.1"/>
    </source>
</evidence>
<dbReference type="InterPro" id="IPR005036">
    <property type="entry name" value="CBM21_dom"/>
</dbReference>
<feature type="region of interest" description="Disordered" evidence="1">
    <location>
        <begin position="209"/>
        <end position="246"/>
    </location>
</feature>
<evidence type="ECO:0000313" key="4">
    <source>
        <dbReference type="Proteomes" id="UP000294933"/>
    </source>
</evidence>
<feature type="compositionally biased region" description="Low complexity" evidence="1">
    <location>
        <begin position="157"/>
        <end position="166"/>
    </location>
</feature>
<feature type="region of interest" description="Disordered" evidence="1">
    <location>
        <begin position="1"/>
        <end position="195"/>
    </location>
</feature>
<keyword evidence="4" id="KW-1185">Reference proteome</keyword>